<dbReference type="Pfam" id="PF04142">
    <property type="entry name" value="Nuc_sug_transp"/>
    <property type="match status" value="1"/>
</dbReference>
<feature type="region of interest" description="Disordered" evidence="5">
    <location>
        <begin position="21"/>
        <end position="40"/>
    </location>
</feature>
<reference evidence="7 8" key="1">
    <citation type="journal article" date="2015" name="Genome Biol. Evol.">
        <title>Comparative Genomics of a Bacterivorous Green Alga Reveals Evolutionary Causalities and Consequences of Phago-Mixotrophic Mode of Nutrition.</title>
        <authorList>
            <person name="Burns J.A."/>
            <person name="Paasch A."/>
            <person name="Narechania A."/>
            <person name="Kim E."/>
        </authorList>
    </citation>
    <scope>NUCLEOTIDE SEQUENCE [LARGE SCALE GENOMIC DNA]</scope>
    <source>
        <strain evidence="7 8">PLY_AMNH</strain>
    </source>
</reference>
<name>A0AAE0BEA8_9CHLO</name>
<evidence type="ECO:0000313" key="8">
    <source>
        <dbReference type="Proteomes" id="UP001190700"/>
    </source>
</evidence>
<evidence type="ECO:0000256" key="3">
    <source>
        <dbReference type="ARBA" id="ARBA00022989"/>
    </source>
</evidence>
<feature type="transmembrane region" description="Helical" evidence="6">
    <location>
        <begin position="198"/>
        <end position="219"/>
    </location>
</feature>
<dbReference type="GO" id="GO:0015165">
    <property type="term" value="F:pyrimidine nucleotide-sugar transmembrane transporter activity"/>
    <property type="evidence" value="ECO:0007669"/>
    <property type="project" value="InterPro"/>
</dbReference>
<dbReference type="GO" id="GO:0000139">
    <property type="term" value="C:Golgi membrane"/>
    <property type="evidence" value="ECO:0007669"/>
    <property type="project" value="InterPro"/>
</dbReference>
<protein>
    <submittedName>
        <fullName evidence="7">CMP-sialic acid transporter</fullName>
    </submittedName>
</protein>
<feature type="transmembrane region" description="Helical" evidence="6">
    <location>
        <begin position="271"/>
        <end position="293"/>
    </location>
</feature>
<dbReference type="AlphaFoldDB" id="A0AAE0BEA8"/>
<feature type="transmembrane region" description="Helical" evidence="6">
    <location>
        <begin position="174"/>
        <end position="192"/>
    </location>
</feature>
<keyword evidence="4 6" id="KW-0472">Membrane</keyword>
<feature type="compositionally biased region" description="Basic and acidic residues" evidence="5">
    <location>
        <begin position="21"/>
        <end position="32"/>
    </location>
</feature>
<evidence type="ECO:0000256" key="5">
    <source>
        <dbReference type="SAM" id="MobiDB-lite"/>
    </source>
</evidence>
<dbReference type="EMBL" id="LGRX02035425">
    <property type="protein sequence ID" value="KAK3234901.1"/>
    <property type="molecule type" value="Genomic_DNA"/>
</dbReference>
<keyword evidence="3 6" id="KW-1133">Transmembrane helix</keyword>
<sequence length="348" mass="38557">MSTTFGRKELDDIYKSKEPVSDLEHNLEKRPSTEGSSANVGEWGRRTMVTLALTVLTSSQGLLIAMSKANDIKYEYSYTAANCTVEITKCIISFAVLSRVWQQQGVNDDTKLASTWEELRVYPIPAAVYLVKNLLQYVIFLYVDAPSYQILKNLNIISTGVLYRVFLKKTLNPVQWSALILLALGCTIAQMTSQSEKVLSAPVMGIILAIIMAFLSGAAGVYTELIMKKRPQRNVNVQNIYLYSFGILFNAFALFIYDYDAVVGKGFFHGFSPIVLLMILNHALSGIAVSLVMKYADNIVKVYSTSVAMILTTLVSIPLFGFTLTLPFVLGTSVVSVAVFLHYQSKAK</sequence>
<keyword evidence="2 6" id="KW-0812">Transmembrane</keyword>
<accession>A0AAE0BEA8</accession>
<proteinExistence type="predicted"/>
<dbReference type="InterPro" id="IPR007271">
    <property type="entry name" value="Nuc_sug_transpt"/>
</dbReference>
<organism evidence="7 8">
    <name type="scientific">Cymbomonas tetramitiformis</name>
    <dbReference type="NCBI Taxonomy" id="36881"/>
    <lineage>
        <taxon>Eukaryota</taxon>
        <taxon>Viridiplantae</taxon>
        <taxon>Chlorophyta</taxon>
        <taxon>Pyramimonadophyceae</taxon>
        <taxon>Pyramimonadales</taxon>
        <taxon>Pyramimonadaceae</taxon>
        <taxon>Cymbomonas</taxon>
    </lineage>
</organism>
<gene>
    <name evidence="7" type="ORF">CYMTET_54869</name>
</gene>
<evidence type="ECO:0000313" key="7">
    <source>
        <dbReference type="EMBL" id="KAK3234901.1"/>
    </source>
</evidence>
<dbReference type="Proteomes" id="UP001190700">
    <property type="component" value="Unassembled WGS sequence"/>
</dbReference>
<comment type="subcellular location">
    <subcellularLocation>
        <location evidence="1">Membrane</location>
        <topology evidence="1">Multi-pass membrane protein</topology>
    </subcellularLocation>
</comment>
<dbReference type="PIRSF" id="PIRSF005799">
    <property type="entry name" value="UDP-gal_transpt"/>
    <property type="match status" value="1"/>
</dbReference>
<dbReference type="PANTHER" id="PTHR10231">
    <property type="entry name" value="NUCLEOTIDE-SUGAR TRANSMEMBRANE TRANSPORTER"/>
    <property type="match status" value="1"/>
</dbReference>
<evidence type="ECO:0000256" key="1">
    <source>
        <dbReference type="ARBA" id="ARBA00004141"/>
    </source>
</evidence>
<dbReference type="NCBIfam" id="TIGR00803">
    <property type="entry name" value="nst"/>
    <property type="match status" value="1"/>
</dbReference>
<evidence type="ECO:0000256" key="6">
    <source>
        <dbReference type="SAM" id="Phobius"/>
    </source>
</evidence>
<evidence type="ECO:0000256" key="4">
    <source>
        <dbReference type="ARBA" id="ARBA00023136"/>
    </source>
</evidence>
<feature type="transmembrane region" description="Helical" evidence="6">
    <location>
        <begin position="300"/>
        <end position="320"/>
    </location>
</feature>
<feature type="transmembrane region" description="Helical" evidence="6">
    <location>
        <begin position="240"/>
        <end position="259"/>
    </location>
</feature>
<evidence type="ECO:0000256" key="2">
    <source>
        <dbReference type="ARBA" id="ARBA00022692"/>
    </source>
</evidence>
<keyword evidence="8" id="KW-1185">Reference proteome</keyword>
<comment type="caution">
    <text evidence="7">The sequence shown here is derived from an EMBL/GenBank/DDBJ whole genome shotgun (WGS) entry which is preliminary data.</text>
</comment>
<feature type="transmembrane region" description="Helical" evidence="6">
    <location>
        <begin position="326"/>
        <end position="343"/>
    </location>
</feature>